<reference evidence="2" key="1">
    <citation type="submission" date="2019-12" db="EMBL/GenBank/DDBJ databases">
        <title>Genome sequencing and annotation of Brassica cretica.</title>
        <authorList>
            <person name="Studholme D.J."/>
            <person name="Sarris P."/>
        </authorList>
    </citation>
    <scope>NUCLEOTIDE SEQUENCE</scope>
    <source>
        <strain evidence="2">PFS-109/04</strain>
        <tissue evidence="2">Leaf</tissue>
    </source>
</reference>
<evidence type="ECO:0000313" key="2">
    <source>
        <dbReference type="EMBL" id="KAF3526332.1"/>
    </source>
</evidence>
<dbReference type="EMBL" id="QGKX02001347">
    <property type="protein sequence ID" value="KAF3526332.1"/>
    <property type="molecule type" value="Genomic_DNA"/>
</dbReference>
<organism evidence="2 3">
    <name type="scientific">Brassica cretica</name>
    <name type="common">Mustard</name>
    <dbReference type="NCBI Taxonomy" id="69181"/>
    <lineage>
        <taxon>Eukaryota</taxon>
        <taxon>Viridiplantae</taxon>
        <taxon>Streptophyta</taxon>
        <taxon>Embryophyta</taxon>
        <taxon>Tracheophyta</taxon>
        <taxon>Spermatophyta</taxon>
        <taxon>Magnoliopsida</taxon>
        <taxon>eudicotyledons</taxon>
        <taxon>Gunneridae</taxon>
        <taxon>Pentapetalae</taxon>
        <taxon>rosids</taxon>
        <taxon>malvids</taxon>
        <taxon>Brassicales</taxon>
        <taxon>Brassicaceae</taxon>
        <taxon>Brassiceae</taxon>
        <taxon>Brassica</taxon>
    </lineage>
</organism>
<feature type="transmembrane region" description="Helical" evidence="1">
    <location>
        <begin position="238"/>
        <end position="255"/>
    </location>
</feature>
<keyword evidence="1" id="KW-0812">Transmembrane</keyword>
<evidence type="ECO:0000313" key="3">
    <source>
        <dbReference type="Proteomes" id="UP000712600"/>
    </source>
</evidence>
<dbReference type="AlphaFoldDB" id="A0A8S9Q6S1"/>
<accession>A0A8S9Q6S1</accession>
<name>A0A8S9Q6S1_BRACR</name>
<keyword evidence="1" id="KW-1133">Transmembrane helix</keyword>
<sequence>MRVGDGDGKALATQTTSLKGTDHETIRRSDIDALIKALKDNGNSFGNTLGHSLAAYRSFFKTLKLSLPTRTPPQLHLLDLRSSPAGAPHRAVRGPPCSLLSKRWLDDGSYSVRSASVSWRALSACCGLVCSSFISCSQDECVGCLVSERWLDDGSYSVRSASVSWRALFAFLSLAVKMSVLVAWFLYLAPNAASASSSRSEVFSGRRSSPCCLSDMVVLWVLERWLDDGSYSVRSASVSWRALFACCGLVCSSFISCSQDECVGCLVSVLSWFRCGVFIVWVWFGSLSSKASEVSQFFIPATTPHLQFLVDSYEFLSALFESQLPRRVCHQRLRLRRAVNFPFFVFRQNFSVPYRNTLISLGFRPQMSEASRRSRVTITLGRSGQRSFFKTLKLSLPTRTPPQLHLLDLRSSPAGAPHRAVRGPPCSLLSKRWLDDGSYSVRSASVSWRALSACCGLVCSSFISCSQDECVGCLVSAGSDVGSSLFGFGLAVFQARHQRYLGSSFQSQHLIFSS</sequence>
<keyword evidence="1" id="KW-0472">Membrane</keyword>
<evidence type="ECO:0000256" key="1">
    <source>
        <dbReference type="SAM" id="Phobius"/>
    </source>
</evidence>
<dbReference type="Proteomes" id="UP000712600">
    <property type="component" value="Unassembled WGS sequence"/>
</dbReference>
<comment type="caution">
    <text evidence="2">The sequence shown here is derived from an EMBL/GenBank/DDBJ whole genome shotgun (WGS) entry which is preliminary data.</text>
</comment>
<proteinExistence type="predicted"/>
<feature type="transmembrane region" description="Helical" evidence="1">
    <location>
        <begin position="167"/>
        <end position="187"/>
    </location>
</feature>
<gene>
    <name evidence="2" type="ORF">F2Q69_00050622</name>
</gene>
<feature type="transmembrane region" description="Helical" evidence="1">
    <location>
        <begin position="262"/>
        <end position="284"/>
    </location>
</feature>
<protein>
    <submittedName>
        <fullName evidence="2">Uncharacterized protein</fullName>
    </submittedName>
</protein>